<accession>A0A376BTI0</accession>
<proteinExistence type="predicted"/>
<keyword evidence="2" id="KW-1185">Reference proteome</keyword>
<dbReference type="EMBL" id="UFSO01000003">
    <property type="protein sequence ID" value="SSY80246.1"/>
    <property type="molecule type" value="Genomic_DNA"/>
</dbReference>
<dbReference type="InterPro" id="IPR015068">
    <property type="entry name" value="DUF1877"/>
</dbReference>
<dbReference type="SUPFAM" id="SSF111069">
    <property type="entry name" value="Hypothetical protein yfbM"/>
    <property type="match status" value="1"/>
</dbReference>
<dbReference type="AlphaFoldDB" id="A0A376BTI0"/>
<name>A0A376BTI0_9NEIS</name>
<dbReference type="STRING" id="1120980.GCA_000745955_00056"/>
<dbReference type="InterPro" id="IPR035944">
    <property type="entry name" value="YfbM-like_sf"/>
</dbReference>
<dbReference type="Pfam" id="PF08974">
    <property type="entry name" value="DUF1877"/>
    <property type="match status" value="1"/>
</dbReference>
<evidence type="ECO:0000313" key="2">
    <source>
        <dbReference type="Proteomes" id="UP000254209"/>
    </source>
</evidence>
<protein>
    <submittedName>
        <fullName evidence="1">Domain of uncharacterized function (DUF1877)</fullName>
    </submittedName>
</protein>
<reference evidence="1 2" key="1">
    <citation type="submission" date="2018-06" db="EMBL/GenBank/DDBJ databases">
        <authorList>
            <consortium name="Pathogen Informatics"/>
            <person name="Doyle S."/>
        </authorList>
    </citation>
    <scope>NUCLEOTIDE SEQUENCE [LARGE SCALE GENOMIC DNA]</scope>
    <source>
        <strain evidence="1 2">NCTC10283</strain>
    </source>
</reference>
<gene>
    <name evidence="1" type="ORF">NCTC10283_01800</name>
</gene>
<dbReference type="RefSeq" id="WP_034296271.1">
    <property type="nucleotide sequence ID" value="NZ_CP091519.2"/>
</dbReference>
<dbReference type="Gene3D" id="3.40.1760.10">
    <property type="entry name" value="YfbM-like super family"/>
    <property type="match status" value="1"/>
</dbReference>
<evidence type="ECO:0000313" key="1">
    <source>
        <dbReference type="EMBL" id="SSY80246.1"/>
    </source>
</evidence>
<dbReference type="Proteomes" id="UP000254209">
    <property type="component" value="Unassembled WGS sequence"/>
</dbReference>
<organism evidence="1 2">
    <name type="scientific">Alysiella crassa</name>
    <dbReference type="NCBI Taxonomy" id="153491"/>
    <lineage>
        <taxon>Bacteria</taxon>
        <taxon>Pseudomonadati</taxon>
        <taxon>Pseudomonadota</taxon>
        <taxon>Betaproteobacteria</taxon>
        <taxon>Neisseriales</taxon>
        <taxon>Neisseriaceae</taxon>
        <taxon>Alysiella</taxon>
    </lineage>
</organism>
<dbReference type="OrthoDB" id="8613663at2"/>
<sequence length="185" mass="20981">MAAIIYTAYSPFTLDAIVQAMENQIGKQILINSFTLPQEGDERYMALPSAWRVLQSMLTGVDNDDNEYLTECFDGQNYLDGWSDKGAAWIDAEHVAHIAESLQNIDFKERLRLFNEYQHKISSSLSQEAIDKFDQNCGSKFADCNEFNNMHSEKRQAELHTCFQQLSAFYQAAAARGDGLIVEFA</sequence>